<dbReference type="GO" id="GO:0003700">
    <property type="term" value="F:DNA-binding transcription factor activity"/>
    <property type="evidence" value="ECO:0007669"/>
    <property type="project" value="InterPro"/>
</dbReference>
<dbReference type="InterPro" id="IPR000831">
    <property type="entry name" value="Trp_repress"/>
</dbReference>
<gene>
    <name evidence="2" type="ORF">UT72_C0009G0006</name>
</gene>
<dbReference type="SUPFAM" id="SSF48295">
    <property type="entry name" value="TrpR-like"/>
    <property type="match status" value="1"/>
</dbReference>
<dbReference type="EMBL" id="LBXW01000009">
    <property type="protein sequence ID" value="KKR39372.1"/>
    <property type="molecule type" value="Genomic_DNA"/>
</dbReference>
<dbReference type="GO" id="GO:0043565">
    <property type="term" value="F:sequence-specific DNA binding"/>
    <property type="evidence" value="ECO:0007669"/>
    <property type="project" value="InterPro"/>
</dbReference>
<dbReference type="Proteomes" id="UP000034687">
    <property type="component" value="Unassembled WGS sequence"/>
</dbReference>
<organism evidence="2 3">
    <name type="scientific">Candidatus Woesebacteria bacterium GW2011_GWB1_40_101</name>
    <dbReference type="NCBI Taxonomy" id="1618575"/>
    <lineage>
        <taxon>Bacteria</taxon>
        <taxon>Candidatus Woeseibacteriota</taxon>
    </lineage>
</organism>
<sequence>MSRISKHPNEEIVENKLYDIFINSIKNINQTEDVVSFLNDLLSPQEKVMLAKRIGVAYLLLQGKYTYDEIKKALRVSLGTIAKIHAVLALQGEGFRKTLQKIIFKKNVKNSLSELLEILTPLPPKGVSRGEWHKSRRQARWKREEPL</sequence>
<dbReference type="Pfam" id="PF01371">
    <property type="entry name" value="Trp_repressor"/>
    <property type="match status" value="1"/>
</dbReference>
<reference evidence="2 3" key="1">
    <citation type="journal article" date="2015" name="Nature">
        <title>rRNA introns, odd ribosomes, and small enigmatic genomes across a large radiation of phyla.</title>
        <authorList>
            <person name="Brown C.T."/>
            <person name="Hug L.A."/>
            <person name="Thomas B.C."/>
            <person name="Sharon I."/>
            <person name="Castelle C.J."/>
            <person name="Singh A."/>
            <person name="Wilkins M.J."/>
            <person name="Williams K.H."/>
            <person name="Banfield J.F."/>
        </authorList>
    </citation>
    <scope>NUCLEOTIDE SEQUENCE [LARGE SCALE GENOMIC DNA]</scope>
</reference>
<dbReference type="InterPro" id="IPR038116">
    <property type="entry name" value="TrpR-like_sf"/>
</dbReference>
<name>A0A0G0TNH1_9BACT</name>
<evidence type="ECO:0008006" key="4">
    <source>
        <dbReference type="Google" id="ProtNLM"/>
    </source>
</evidence>
<evidence type="ECO:0000256" key="1">
    <source>
        <dbReference type="SAM" id="MobiDB-lite"/>
    </source>
</evidence>
<dbReference type="AlphaFoldDB" id="A0A0G0TNH1"/>
<evidence type="ECO:0000313" key="3">
    <source>
        <dbReference type="Proteomes" id="UP000034687"/>
    </source>
</evidence>
<proteinExistence type="predicted"/>
<protein>
    <recommendedName>
        <fullName evidence="4">TrpR like protein, YerC/YecD</fullName>
    </recommendedName>
</protein>
<evidence type="ECO:0000313" key="2">
    <source>
        <dbReference type="EMBL" id="KKR39372.1"/>
    </source>
</evidence>
<feature type="region of interest" description="Disordered" evidence="1">
    <location>
        <begin position="126"/>
        <end position="147"/>
    </location>
</feature>
<dbReference type="Gene3D" id="1.10.1270.10">
    <property type="entry name" value="TrpR-like"/>
    <property type="match status" value="1"/>
</dbReference>
<dbReference type="InterPro" id="IPR010921">
    <property type="entry name" value="Trp_repressor/repl_initiator"/>
</dbReference>
<comment type="caution">
    <text evidence="2">The sequence shown here is derived from an EMBL/GenBank/DDBJ whole genome shotgun (WGS) entry which is preliminary data.</text>
</comment>
<accession>A0A0G0TNH1</accession>